<reference evidence="2 3" key="1">
    <citation type="journal article" date="2023" name="Microbiol. Resour. Announc.">
        <title>Complete Genome Sequence of Imperialibacter roseus strain P4T.</title>
        <authorList>
            <person name="Tizabi D.R."/>
            <person name="Bachvaroff T."/>
            <person name="Hill R.T."/>
        </authorList>
    </citation>
    <scope>NUCLEOTIDE SEQUENCE [LARGE SCALE GENOMIC DNA]</scope>
    <source>
        <strain evidence="2 3">P4T</strain>
    </source>
</reference>
<keyword evidence="3" id="KW-1185">Reference proteome</keyword>
<dbReference type="Gene3D" id="3.30.1370.110">
    <property type="match status" value="1"/>
</dbReference>
<dbReference type="InterPro" id="IPR002625">
    <property type="entry name" value="Smr_dom"/>
</dbReference>
<dbReference type="PROSITE" id="PS50828">
    <property type="entry name" value="SMR"/>
    <property type="match status" value="1"/>
</dbReference>
<evidence type="ECO:0000313" key="3">
    <source>
        <dbReference type="Proteomes" id="UP001302349"/>
    </source>
</evidence>
<dbReference type="Proteomes" id="UP001302349">
    <property type="component" value="Chromosome"/>
</dbReference>
<dbReference type="RefSeq" id="WP_317487405.1">
    <property type="nucleotide sequence ID" value="NZ_CP136051.1"/>
</dbReference>
<dbReference type="SUPFAM" id="SSF158949">
    <property type="entry name" value="Smr-associated domain-like"/>
    <property type="match status" value="1"/>
</dbReference>
<protein>
    <submittedName>
        <fullName evidence="2">Smr/MutS family protein</fullName>
    </submittedName>
</protein>
<dbReference type="InterPro" id="IPR036781">
    <property type="entry name" value="Smr_assoc-like_sf"/>
</dbReference>
<feature type="domain" description="Smr" evidence="1">
    <location>
        <begin position="256"/>
        <end position="320"/>
    </location>
</feature>
<dbReference type="InterPro" id="IPR036063">
    <property type="entry name" value="Smr_dom_sf"/>
</dbReference>
<dbReference type="EMBL" id="CP136051">
    <property type="protein sequence ID" value="WOK04600.1"/>
    <property type="molecule type" value="Genomic_DNA"/>
</dbReference>
<proteinExistence type="predicted"/>
<evidence type="ECO:0000259" key="1">
    <source>
        <dbReference type="PROSITE" id="PS50828"/>
    </source>
</evidence>
<accession>A0ABZ0IKT3</accession>
<dbReference type="Gene3D" id="2.60.40.1600">
    <property type="entry name" value="Smr-associated-like"/>
    <property type="match status" value="1"/>
</dbReference>
<sequence length="321" mass="35982">MNIGDKVRLLRGTEEGVIIRVINENTYEIEIEDGFSFPVLKSEVVLVSKTEAEHFKRDSSAQQSSSGQKTFVKETQAVAEKGIYLGFEPKGDIFTVWMINNTDYELVFKIDELMKGTTLGLHAGHLEAKSSQAIASKSSQNFDNWSDMQFTCMYFQKGIYKSKPMLSRVVSFKAAAFMHKKGTIPMTSKEGYVYQLDDNPAKINADEIKNSMLSAKAAPAPKTDQKPGSHEVDLHMEKLTGQKEEVPTSQALSYQLAVFEKELDSAIAAGRDEITFIHGVGNGVLREEIHKRLSKMKNILYFQDAQKQRFGYGATLIKLKD</sequence>
<evidence type="ECO:0000313" key="2">
    <source>
        <dbReference type="EMBL" id="WOK04600.1"/>
    </source>
</evidence>
<gene>
    <name evidence="2" type="ORF">RT717_16075</name>
</gene>
<dbReference type="Pfam" id="PF01713">
    <property type="entry name" value="Smr"/>
    <property type="match status" value="1"/>
</dbReference>
<organism evidence="2 3">
    <name type="scientific">Imperialibacter roseus</name>
    <dbReference type="NCBI Taxonomy" id="1324217"/>
    <lineage>
        <taxon>Bacteria</taxon>
        <taxon>Pseudomonadati</taxon>
        <taxon>Bacteroidota</taxon>
        <taxon>Cytophagia</taxon>
        <taxon>Cytophagales</taxon>
        <taxon>Flammeovirgaceae</taxon>
        <taxon>Imperialibacter</taxon>
    </lineage>
</organism>
<name>A0ABZ0IKT3_9BACT</name>